<dbReference type="SUPFAM" id="SSF48452">
    <property type="entry name" value="TPR-like"/>
    <property type="match status" value="1"/>
</dbReference>
<organism evidence="2 3">
    <name type="scientific">Luteitalea pratensis</name>
    <dbReference type="NCBI Taxonomy" id="1855912"/>
    <lineage>
        <taxon>Bacteria</taxon>
        <taxon>Pseudomonadati</taxon>
        <taxon>Acidobacteriota</taxon>
        <taxon>Vicinamibacteria</taxon>
        <taxon>Vicinamibacterales</taxon>
        <taxon>Vicinamibacteraceae</taxon>
        <taxon>Luteitalea</taxon>
    </lineage>
</organism>
<dbReference type="Gene3D" id="2.130.10.10">
    <property type="entry name" value="YVTN repeat-like/Quinoprotein amine dehydrogenase"/>
    <property type="match status" value="1"/>
</dbReference>
<protein>
    <submittedName>
        <fullName evidence="2">Gluconolactonase</fullName>
    </submittedName>
</protein>
<keyword evidence="1" id="KW-0732">Signal</keyword>
<dbReference type="OrthoDB" id="8584394at2"/>
<dbReference type="Proteomes" id="UP000076079">
    <property type="component" value="Chromosome"/>
</dbReference>
<dbReference type="KEGG" id="abac:LuPra_00470"/>
<dbReference type="EMBL" id="CP015136">
    <property type="protein sequence ID" value="AMY07303.1"/>
    <property type="molecule type" value="Genomic_DNA"/>
</dbReference>
<feature type="signal peptide" evidence="1">
    <location>
        <begin position="1"/>
        <end position="21"/>
    </location>
</feature>
<evidence type="ECO:0000256" key="1">
    <source>
        <dbReference type="SAM" id="SignalP"/>
    </source>
</evidence>
<dbReference type="RefSeq" id="WP_110169269.1">
    <property type="nucleotide sequence ID" value="NZ_CP015136.1"/>
</dbReference>
<reference evidence="3" key="2">
    <citation type="submission" date="2016-04" db="EMBL/GenBank/DDBJ databases">
        <title>First Complete Genome Sequence of a Subdivision 6 Acidobacterium.</title>
        <authorList>
            <person name="Huang S."/>
            <person name="Vieira S."/>
            <person name="Bunk B."/>
            <person name="Riedel T."/>
            <person name="Sproeer C."/>
            <person name="Overmann J."/>
        </authorList>
    </citation>
    <scope>NUCLEOTIDE SEQUENCE [LARGE SCALE GENOMIC DNA]</scope>
    <source>
        <strain evidence="3">DSM 100886 HEG_-6_39</strain>
    </source>
</reference>
<dbReference type="InterPro" id="IPR011990">
    <property type="entry name" value="TPR-like_helical_dom_sf"/>
</dbReference>
<name>A0A143PGC5_LUTPR</name>
<evidence type="ECO:0000313" key="3">
    <source>
        <dbReference type="Proteomes" id="UP000076079"/>
    </source>
</evidence>
<sequence length="450" mass="48218" precursor="true">MQRWSVHAAVLALVLSGASSGALRGREAIEPRPWSALYDEAVAALAGSDAHAAVDAVERAARRAPPNHPYLLYAKVRAYTKAGRTDDAFTALGLLAEKGIAADVLVSPSFEALRDHGRWPEWQEKLQALVAPAQRSVVAFRLNEPDFFPDAMTYDRGSRRFLIGSLFKRKVVVVDEVSGRVVDYATSREAGFLGVRGLQADNQRGALYVLSAGGPEMQGYAAADEGQSFLHRLQLSSGRQVTRTPPPPLAAGHLLDELVQAADGTLYMTDARAGVLYRWRPGARAMEPFVTIGADLRPSGLAWSADGRALYVSHIEGISRIMLPTREAVPVGNPASVTLVGIDGLAAYQGDLIAVQNGLPGLSRVVRLRLAPDGVNVRAVDILDANLPDHDMPTSGVVVGDGYYYIANSQLRRFTAPGVPGPADALQKPVIRRVNLVTKAEQPGKTAAAR</sequence>
<gene>
    <name evidence="2" type="ORF">LuPra_00470</name>
</gene>
<dbReference type="STRING" id="1855912.LuPra_00470"/>
<dbReference type="SUPFAM" id="SSF101898">
    <property type="entry name" value="NHL repeat"/>
    <property type="match status" value="1"/>
</dbReference>
<feature type="chain" id="PRO_5007511276" evidence="1">
    <location>
        <begin position="22"/>
        <end position="450"/>
    </location>
</feature>
<dbReference type="AlphaFoldDB" id="A0A143PGC5"/>
<reference evidence="2 3" key="1">
    <citation type="journal article" date="2016" name="Genome Announc.">
        <title>First Complete Genome Sequence of a Subdivision 6 Acidobacterium Strain.</title>
        <authorList>
            <person name="Huang S."/>
            <person name="Vieira S."/>
            <person name="Bunk B."/>
            <person name="Riedel T."/>
            <person name="Sproer C."/>
            <person name="Overmann J."/>
        </authorList>
    </citation>
    <scope>NUCLEOTIDE SEQUENCE [LARGE SCALE GENOMIC DNA]</scope>
    <source>
        <strain evidence="3">DSM 100886 HEG_-6_39</strain>
    </source>
</reference>
<accession>A0A143PGC5</accession>
<proteinExistence type="predicted"/>
<keyword evidence="3" id="KW-1185">Reference proteome</keyword>
<evidence type="ECO:0000313" key="2">
    <source>
        <dbReference type="EMBL" id="AMY07303.1"/>
    </source>
</evidence>
<dbReference type="InterPro" id="IPR015943">
    <property type="entry name" value="WD40/YVTN_repeat-like_dom_sf"/>
</dbReference>